<dbReference type="Pfam" id="PF19279">
    <property type="entry name" value="YegS_C"/>
    <property type="match status" value="1"/>
</dbReference>
<dbReference type="PANTHER" id="PTHR12358:SF54">
    <property type="entry name" value="SPHINGOSINE KINASE RELATED PROTEIN"/>
    <property type="match status" value="1"/>
</dbReference>
<evidence type="ECO:0000256" key="4">
    <source>
        <dbReference type="ARBA" id="ARBA00022840"/>
    </source>
</evidence>
<evidence type="ECO:0000313" key="7">
    <source>
        <dbReference type="Proteomes" id="UP000001542"/>
    </source>
</evidence>
<proteinExistence type="predicted"/>
<evidence type="ECO:0000256" key="1">
    <source>
        <dbReference type="ARBA" id="ARBA00022679"/>
    </source>
</evidence>
<dbReference type="InterPro" id="IPR017438">
    <property type="entry name" value="ATP-NAD_kinase_N"/>
</dbReference>
<dbReference type="PANTHER" id="PTHR12358">
    <property type="entry name" value="SPHINGOSINE KINASE"/>
    <property type="match status" value="1"/>
</dbReference>
<dbReference type="AlphaFoldDB" id="A2FUH3"/>
<dbReference type="SMR" id="A2FUH3"/>
<dbReference type="GO" id="GO:0008654">
    <property type="term" value="P:phospholipid biosynthetic process"/>
    <property type="evidence" value="ECO:0007669"/>
    <property type="project" value="InterPro"/>
</dbReference>
<dbReference type="InterPro" id="IPR050187">
    <property type="entry name" value="Lipid_Phosphate_FormReg"/>
</dbReference>
<dbReference type="Gene3D" id="3.40.50.10330">
    <property type="entry name" value="Probable inorganic polyphosphate/atp-NAD kinase, domain 1"/>
    <property type="match status" value="1"/>
</dbReference>
<accession>A2FUH3</accession>
<dbReference type="STRING" id="5722.A2FUH3"/>
<dbReference type="PROSITE" id="PS50146">
    <property type="entry name" value="DAGK"/>
    <property type="match status" value="1"/>
</dbReference>
<reference evidence="6" key="1">
    <citation type="submission" date="2006-10" db="EMBL/GenBank/DDBJ databases">
        <authorList>
            <person name="Amadeo P."/>
            <person name="Zhao Q."/>
            <person name="Wortman J."/>
            <person name="Fraser-Liggett C."/>
            <person name="Carlton J."/>
        </authorList>
    </citation>
    <scope>NUCLEOTIDE SEQUENCE</scope>
    <source>
        <strain evidence="6">G3</strain>
    </source>
</reference>
<evidence type="ECO:0000259" key="5">
    <source>
        <dbReference type="PROSITE" id="PS50146"/>
    </source>
</evidence>
<dbReference type="InterPro" id="IPR016064">
    <property type="entry name" value="NAD/diacylglycerol_kinase_sf"/>
</dbReference>
<organism evidence="6 7">
    <name type="scientific">Trichomonas vaginalis (strain ATCC PRA-98 / G3)</name>
    <dbReference type="NCBI Taxonomy" id="412133"/>
    <lineage>
        <taxon>Eukaryota</taxon>
        <taxon>Metamonada</taxon>
        <taxon>Parabasalia</taxon>
        <taxon>Trichomonadida</taxon>
        <taxon>Trichomonadidae</taxon>
        <taxon>Trichomonas</taxon>
    </lineage>
</organism>
<dbReference type="Pfam" id="PF00781">
    <property type="entry name" value="DAGK_cat"/>
    <property type="match status" value="1"/>
</dbReference>
<feature type="domain" description="DAGKc" evidence="5">
    <location>
        <begin position="1"/>
        <end position="132"/>
    </location>
</feature>
<evidence type="ECO:0000256" key="3">
    <source>
        <dbReference type="ARBA" id="ARBA00022777"/>
    </source>
</evidence>
<dbReference type="eggNOG" id="KOG1116">
    <property type="taxonomic scope" value="Eukaryota"/>
</dbReference>
<dbReference type="Proteomes" id="UP000001542">
    <property type="component" value="Unassembled WGS sequence"/>
</dbReference>
<dbReference type="NCBIfam" id="TIGR00147">
    <property type="entry name" value="YegS/Rv2252/BmrU family lipid kinase"/>
    <property type="match status" value="1"/>
</dbReference>
<dbReference type="Gene3D" id="2.60.200.40">
    <property type="match status" value="1"/>
</dbReference>
<dbReference type="SMART" id="SM00046">
    <property type="entry name" value="DAGKc"/>
    <property type="match status" value="1"/>
</dbReference>
<dbReference type="OrthoDB" id="336240at2759"/>
<dbReference type="EMBL" id="DS114035">
    <property type="protein sequence ID" value="EAX91438.1"/>
    <property type="molecule type" value="Genomic_DNA"/>
</dbReference>
<dbReference type="InterPro" id="IPR001206">
    <property type="entry name" value="Diacylglycerol_kinase_cat_dom"/>
</dbReference>
<dbReference type="GO" id="GO:0016301">
    <property type="term" value="F:kinase activity"/>
    <property type="evidence" value="ECO:0007669"/>
    <property type="project" value="UniProtKB-KW"/>
</dbReference>
<dbReference type="VEuPathDB" id="TrichDB:TVAGG3_0615420"/>
<reference evidence="6" key="2">
    <citation type="journal article" date="2007" name="Science">
        <title>Draft genome sequence of the sexually transmitted pathogen Trichomonas vaginalis.</title>
        <authorList>
            <person name="Carlton J.M."/>
            <person name="Hirt R.P."/>
            <person name="Silva J.C."/>
            <person name="Delcher A.L."/>
            <person name="Schatz M."/>
            <person name="Zhao Q."/>
            <person name="Wortman J.R."/>
            <person name="Bidwell S.L."/>
            <person name="Alsmark U.C.M."/>
            <person name="Besteiro S."/>
            <person name="Sicheritz-Ponten T."/>
            <person name="Noel C.J."/>
            <person name="Dacks J.B."/>
            <person name="Foster P.G."/>
            <person name="Simillion C."/>
            <person name="Van de Peer Y."/>
            <person name="Miranda-Saavedra D."/>
            <person name="Barton G.J."/>
            <person name="Westrop G.D."/>
            <person name="Mueller S."/>
            <person name="Dessi D."/>
            <person name="Fiori P.L."/>
            <person name="Ren Q."/>
            <person name="Paulsen I."/>
            <person name="Zhang H."/>
            <person name="Bastida-Corcuera F.D."/>
            <person name="Simoes-Barbosa A."/>
            <person name="Brown M.T."/>
            <person name="Hayes R.D."/>
            <person name="Mukherjee M."/>
            <person name="Okumura C.Y."/>
            <person name="Schneider R."/>
            <person name="Smith A.J."/>
            <person name="Vanacova S."/>
            <person name="Villalvazo M."/>
            <person name="Haas B.J."/>
            <person name="Pertea M."/>
            <person name="Feldblyum T.V."/>
            <person name="Utterback T.R."/>
            <person name="Shu C.L."/>
            <person name="Osoegawa K."/>
            <person name="de Jong P.J."/>
            <person name="Hrdy I."/>
            <person name="Horvathova L."/>
            <person name="Zubacova Z."/>
            <person name="Dolezal P."/>
            <person name="Malik S.B."/>
            <person name="Logsdon J.M. Jr."/>
            <person name="Henze K."/>
            <person name="Gupta A."/>
            <person name="Wang C.C."/>
            <person name="Dunne R.L."/>
            <person name="Upcroft J.A."/>
            <person name="Upcroft P."/>
            <person name="White O."/>
            <person name="Salzberg S.L."/>
            <person name="Tang P."/>
            <person name="Chiu C.-H."/>
            <person name="Lee Y.-S."/>
            <person name="Embley T.M."/>
            <person name="Coombs G.H."/>
            <person name="Mottram J.C."/>
            <person name="Tachezy J."/>
            <person name="Fraser-Liggett C.M."/>
            <person name="Johnson P.J."/>
        </authorList>
    </citation>
    <scope>NUCLEOTIDE SEQUENCE [LARGE SCALE GENOMIC DNA]</scope>
    <source>
        <strain evidence="6">G3</strain>
    </source>
</reference>
<dbReference type="InterPro" id="IPR005218">
    <property type="entry name" value="Diacylglycerol/lipid_kinase"/>
</dbReference>
<dbReference type="GO" id="GO:0016020">
    <property type="term" value="C:membrane"/>
    <property type="evidence" value="ECO:0007669"/>
    <property type="project" value="GOC"/>
</dbReference>
<dbReference type="KEGG" id="tva:4749144"/>
<protein>
    <recommendedName>
        <fullName evidence="5">DAGKc domain-containing protein</fullName>
    </recommendedName>
</protein>
<keyword evidence="2" id="KW-0547">Nucleotide-binding</keyword>
<keyword evidence="1" id="KW-0808">Transferase</keyword>
<dbReference type="SUPFAM" id="SSF111331">
    <property type="entry name" value="NAD kinase/diacylglycerol kinase-like"/>
    <property type="match status" value="1"/>
</dbReference>
<evidence type="ECO:0000313" key="6">
    <source>
        <dbReference type="EMBL" id="EAX91438.1"/>
    </source>
</evidence>
<name>A2FUH3_TRIV3</name>
<keyword evidence="7" id="KW-1185">Reference proteome</keyword>
<dbReference type="GO" id="GO:0005524">
    <property type="term" value="F:ATP binding"/>
    <property type="evidence" value="ECO:0007669"/>
    <property type="project" value="UniProtKB-KW"/>
</dbReference>
<dbReference type="RefSeq" id="XP_001304368.1">
    <property type="nucleotide sequence ID" value="XM_001304367.1"/>
</dbReference>
<dbReference type="InterPro" id="IPR045540">
    <property type="entry name" value="YegS/DAGK_C"/>
</dbReference>
<keyword evidence="4" id="KW-0067">ATP-binding</keyword>
<dbReference type="GO" id="GO:0006665">
    <property type="term" value="P:sphingolipid metabolic process"/>
    <property type="evidence" value="ECO:0000318"/>
    <property type="project" value="GO_Central"/>
</dbReference>
<dbReference type="VEuPathDB" id="TrichDB:TVAG_380860"/>
<evidence type="ECO:0000256" key="2">
    <source>
        <dbReference type="ARBA" id="ARBA00022741"/>
    </source>
</evidence>
<gene>
    <name evidence="6" type="ORF">TVAG_380860</name>
</gene>
<dbReference type="InParanoid" id="A2FUH3"/>
<keyword evidence="3" id="KW-0418">Kinase</keyword>
<sequence length="304" mass="34041">MYFFIVNPSSRSNHGRVVWKSVEKELKRLRINYKVFFTNYPYHAIKIASKVCEEPGNKTIVAVGGDGTVNEVINGINNFEKVRFGYIPTGSANDFARGLNLPVKTKKALENILYSKNIKDMSIGRMRCSNGTYKFANSCGIGLDAYICAKANSSPLKAFFNKFHLGFLTYAIVCIQQIFTFKPLKLTATIDDEKSITVDKCFFCAIMNNICEGGGLRLAPTADPFDDMFDVCIVDGINIPKLICVLPLAFSGRHTFLKEVTTFRCKKLQISSDVELPIHRDGEIDKPVKELTISMEPRSLKVIC</sequence>